<comment type="caution">
    <text evidence="2">The sequence shown here is derived from an EMBL/GenBank/DDBJ whole genome shotgun (WGS) entry which is preliminary data.</text>
</comment>
<keyword evidence="3" id="KW-1185">Reference proteome</keyword>
<feature type="transmembrane region" description="Helical" evidence="1">
    <location>
        <begin position="118"/>
        <end position="139"/>
    </location>
</feature>
<feature type="transmembrane region" description="Helical" evidence="1">
    <location>
        <begin position="185"/>
        <end position="206"/>
    </location>
</feature>
<protein>
    <submittedName>
        <fullName evidence="2">Uncharacterized protein</fullName>
    </submittedName>
</protein>
<evidence type="ECO:0000313" key="3">
    <source>
        <dbReference type="Proteomes" id="UP001500620"/>
    </source>
</evidence>
<keyword evidence="1" id="KW-0472">Membrane</keyword>
<feature type="transmembrane region" description="Helical" evidence="1">
    <location>
        <begin position="63"/>
        <end position="81"/>
    </location>
</feature>
<dbReference type="EMBL" id="BAABAT010000002">
    <property type="protein sequence ID" value="GAA4245185.1"/>
    <property type="molecule type" value="Genomic_DNA"/>
</dbReference>
<keyword evidence="1" id="KW-0812">Transmembrane</keyword>
<feature type="transmembrane region" description="Helical" evidence="1">
    <location>
        <begin position="87"/>
        <end position="106"/>
    </location>
</feature>
<sequence>MFRIVAAIFALSWLVFPGFGLIDLSVTWDPFWAQGLEAGWGLLFTVFVAAPFAWFAVRPRRSAPAVVQLLLVAAALAASAVASLEWLLLLVALAVAGEALLVAFAPGHEPLAPRGFHVDRPLAALAVLAAVPWLVYAYAMYAANRAELPVDISIGIDHYSVQGAVGLALVLLSGAAACRPRGRRFIGIGVGLVAAYLGLVCLAWPGTPGGFGPVWSVLSMAWGIAFATLATVRSRSLTAGRAVVIVST</sequence>
<evidence type="ECO:0000256" key="1">
    <source>
        <dbReference type="SAM" id="Phobius"/>
    </source>
</evidence>
<keyword evidence="1" id="KW-1133">Transmembrane helix</keyword>
<organism evidence="2 3">
    <name type="scientific">Dactylosporangium darangshiense</name>
    <dbReference type="NCBI Taxonomy" id="579108"/>
    <lineage>
        <taxon>Bacteria</taxon>
        <taxon>Bacillati</taxon>
        <taxon>Actinomycetota</taxon>
        <taxon>Actinomycetes</taxon>
        <taxon>Micromonosporales</taxon>
        <taxon>Micromonosporaceae</taxon>
        <taxon>Dactylosporangium</taxon>
    </lineage>
</organism>
<dbReference type="RefSeq" id="WP_345121969.1">
    <property type="nucleotide sequence ID" value="NZ_BAABAT010000002.1"/>
</dbReference>
<reference evidence="3" key="1">
    <citation type="journal article" date="2019" name="Int. J. Syst. Evol. Microbiol.">
        <title>The Global Catalogue of Microorganisms (GCM) 10K type strain sequencing project: providing services to taxonomists for standard genome sequencing and annotation.</title>
        <authorList>
            <consortium name="The Broad Institute Genomics Platform"/>
            <consortium name="The Broad Institute Genome Sequencing Center for Infectious Disease"/>
            <person name="Wu L."/>
            <person name="Ma J."/>
        </authorList>
    </citation>
    <scope>NUCLEOTIDE SEQUENCE [LARGE SCALE GENOMIC DNA]</scope>
    <source>
        <strain evidence="3">JCM 17441</strain>
    </source>
</reference>
<dbReference type="Proteomes" id="UP001500620">
    <property type="component" value="Unassembled WGS sequence"/>
</dbReference>
<feature type="transmembrane region" description="Helical" evidence="1">
    <location>
        <begin position="159"/>
        <end position="178"/>
    </location>
</feature>
<proteinExistence type="predicted"/>
<feature type="transmembrane region" description="Helical" evidence="1">
    <location>
        <begin position="212"/>
        <end position="232"/>
    </location>
</feature>
<gene>
    <name evidence="2" type="ORF">GCM10022255_011460</name>
</gene>
<evidence type="ECO:0000313" key="2">
    <source>
        <dbReference type="EMBL" id="GAA4245185.1"/>
    </source>
</evidence>
<accession>A0ABP8CZ94</accession>
<name>A0ABP8CZ94_9ACTN</name>
<feature type="transmembrane region" description="Helical" evidence="1">
    <location>
        <begin position="36"/>
        <end position="56"/>
    </location>
</feature>